<dbReference type="InterPro" id="IPR000212">
    <property type="entry name" value="DNA_helicase_UvrD/REP"/>
</dbReference>
<dbReference type="PANTHER" id="PTHR11070:SF2">
    <property type="entry name" value="ATP-DEPENDENT DNA HELICASE SRS2"/>
    <property type="match status" value="1"/>
</dbReference>
<comment type="catalytic activity">
    <reaction evidence="10">
        <text>Couples ATP hydrolysis with the unwinding of duplex DNA by translocating in the 3'-5' direction.</text>
        <dbReference type="EC" id="5.6.2.4"/>
    </reaction>
</comment>
<keyword evidence="4 14" id="KW-0378">Hydrolase</keyword>
<dbReference type="Pfam" id="PF21196">
    <property type="entry name" value="PcrA_UvrD_tudor"/>
    <property type="match status" value="1"/>
</dbReference>
<keyword evidence="5 14" id="KW-0347">Helicase</keyword>
<dbReference type="GO" id="GO:0003677">
    <property type="term" value="F:DNA binding"/>
    <property type="evidence" value="ECO:0007669"/>
    <property type="project" value="UniProtKB-KW"/>
</dbReference>
<dbReference type="EMBL" id="LNYL01000002">
    <property type="protein sequence ID" value="KTD31888.1"/>
    <property type="molecule type" value="Genomic_DNA"/>
</dbReference>
<evidence type="ECO:0000256" key="2">
    <source>
        <dbReference type="ARBA" id="ARBA00022741"/>
    </source>
</evidence>
<keyword evidence="3" id="KW-0227">DNA damage</keyword>
<dbReference type="InterPro" id="IPR013986">
    <property type="entry name" value="DExx_box_DNA_helicase_dom_sf"/>
</dbReference>
<reference evidence="17 18" key="1">
    <citation type="submission" date="2015-11" db="EMBL/GenBank/DDBJ databases">
        <title>Genomic analysis of 38 Legionella species identifies large and diverse effector repertoires.</title>
        <authorList>
            <person name="Burstein D."/>
            <person name="Amaro F."/>
            <person name="Zusman T."/>
            <person name="Lifshitz Z."/>
            <person name="Cohen O."/>
            <person name="Gilbert J.A."/>
            <person name="Pupko T."/>
            <person name="Shuman H.A."/>
            <person name="Segal G."/>
        </authorList>
    </citation>
    <scope>NUCLEOTIDE SEQUENCE [LARGE SCALE GENOMIC DNA]</scope>
    <source>
        <strain evidence="17 18">PX-1-G2-E2</strain>
    </source>
</reference>
<dbReference type="InterPro" id="IPR014017">
    <property type="entry name" value="DNA_helicase_UvrD-like_C"/>
</dbReference>
<dbReference type="NCBIfam" id="NF008743">
    <property type="entry name" value="PRK11773.1"/>
    <property type="match status" value="1"/>
</dbReference>
<evidence type="ECO:0000313" key="18">
    <source>
        <dbReference type="Proteomes" id="UP000054908"/>
    </source>
</evidence>
<keyword evidence="6 14" id="KW-0067">ATP-binding</keyword>
<sequence>MTMTALLDGLNERQREAVTAPLGNTLVLAGAGSGKTRVLVSRIAWLIEQQHLSPHAILAVTFTNKAAGEMRARLHNLLETPLLGLWVGTFHGLCHRLLRRHYKDAHLPEQFHILDSEDQARVVKRVIASLNLDEDQWPVKQAQAFINSNKDEGLRPQHVHVLPYGPGRTLVSIYKAYEQACQTAGVIDFAELLLRTHELLRDNPDILTHYRQRFQAILVDEFQDTNTIQYAWIRLLAGERTSVMVVGDDDQSIYGWRGAKVENIQQFSNDFNNTLIVRLEQNYRSTSTILDAANALITNNQSRMGKALWTAGASGEKIVVYSAFNELEEARFVSERIAMEINQGRNPDEIAILYRSNAQSRVLEEALLRAGIAYRIYGGVRFFERAEIKDTLAYLRLLANSDDDTAFERVVNFPTRGIGEKTLDELRHLAKNEQISLWAATKTILKAELLPHRAATALMKFVTLIENLQQQITYLELDEQISIVIEQSGLYAHFAKIKGDKSESRLDNLQELVNAAKQFRYEQAQESELPLLVAFLAYASLEAGEMQAAEHERYVHLMTLHSAKGLEFPLVFLVGMEEGVFPGKQIADEPGRLEEERRLCYVGMTRAMEKLILSYAEVRRQFGREEYHRPSRFLRELPSELVEEVRVKARFQTPLSQKTQSSAANEAGLKLGQGVKHAKFGQGVILAVEGSGAHTRVQVKFVEEGVKWLVLAYANLTVLEDDCASC</sequence>
<proteinExistence type="inferred from homology"/>
<evidence type="ECO:0000256" key="11">
    <source>
        <dbReference type="ARBA" id="ARBA00034808"/>
    </source>
</evidence>
<keyword evidence="2 14" id="KW-0547">Nucleotide-binding</keyword>
<dbReference type="RefSeq" id="WP_058450921.1">
    <property type="nucleotide sequence ID" value="NZ_CAAAIB010000003.1"/>
</dbReference>
<dbReference type="Gene3D" id="1.10.10.160">
    <property type="match status" value="1"/>
</dbReference>
<gene>
    <name evidence="17" type="primary">uvrD</name>
    <name evidence="17" type="ORF">Lmac_0078</name>
</gene>
<dbReference type="FunFam" id="1.10.486.10:FF:000003">
    <property type="entry name" value="ATP-dependent DNA helicase"/>
    <property type="match status" value="1"/>
</dbReference>
<evidence type="ECO:0000256" key="9">
    <source>
        <dbReference type="ARBA" id="ARBA00023235"/>
    </source>
</evidence>
<dbReference type="GO" id="GO:0033202">
    <property type="term" value="C:DNA helicase complex"/>
    <property type="evidence" value="ECO:0007669"/>
    <property type="project" value="TreeGrafter"/>
</dbReference>
<dbReference type="InterPro" id="IPR027417">
    <property type="entry name" value="P-loop_NTPase"/>
</dbReference>
<dbReference type="OrthoDB" id="9806690at2"/>
<evidence type="ECO:0000256" key="10">
    <source>
        <dbReference type="ARBA" id="ARBA00034617"/>
    </source>
</evidence>
<evidence type="ECO:0000256" key="3">
    <source>
        <dbReference type="ARBA" id="ARBA00022763"/>
    </source>
</evidence>
<dbReference type="Gene3D" id="3.40.50.300">
    <property type="entry name" value="P-loop containing nucleotide triphosphate hydrolases"/>
    <property type="match status" value="2"/>
</dbReference>
<dbReference type="PROSITE" id="PS51217">
    <property type="entry name" value="UVRD_HELICASE_CTER"/>
    <property type="match status" value="1"/>
</dbReference>
<evidence type="ECO:0000313" key="17">
    <source>
        <dbReference type="EMBL" id="KTD31888.1"/>
    </source>
</evidence>
<keyword evidence="8" id="KW-0234">DNA repair</keyword>
<evidence type="ECO:0000259" key="15">
    <source>
        <dbReference type="PROSITE" id="PS51198"/>
    </source>
</evidence>
<evidence type="ECO:0000256" key="14">
    <source>
        <dbReference type="PROSITE-ProRule" id="PRU00560"/>
    </source>
</evidence>
<dbReference type="PATRIC" id="fig|466.6.peg.82"/>
<dbReference type="SUPFAM" id="SSF52540">
    <property type="entry name" value="P-loop containing nucleoside triphosphate hydrolases"/>
    <property type="match status" value="1"/>
</dbReference>
<dbReference type="GO" id="GO:0000725">
    <property type="term" value="P:recombinational repair"/>
    <property type="evidence" value="ECO:0007669"/>
    <property type="project" value="TreeGrafter"/>
</dbReference>
<dbReference type="Pfam" id="PF13361">
    <property type="entry name" value="UvrD_C"/>
    <property type="match status" value="1"/>
</dbReference>
<evidence type="ECO:0000256" key="6">
    <source>
        <dbReference type="ARBA" id="ARBA00022840"/>
    </source>
</evidence>
<comment type="caution">
    <text evidence="17">The sequence shown here is derived from an EMBL/GenBank/DDBJ whole genome shotgun (WGS) entry which is preliminary data.</text>
</comment>
<keyword evidence="9" id="KW-0413">Isomerase</keyword>
<evidence type="ECO:0000256" key="1">
    <source>
        <dbReference type="ARBA" id="ARBA00009922"/>
    </source>
</evidence>
<keyword evidence="18" id="KW-1185">Reference proteome</keyword>
<evidence type="ECO:0000256" key="13">
    <source>
        <dbReference type="ARBA" id="ARBA00048988"/>
    </source>
</evidence>
<feature type="binding site" evidence="14">
    <location>
        <begin position="29"/>
        <end position="36"/>
    </location>
    <ligand>
        <name>ATP</name>
        <dbReference type="ChEBI" id="CHEBI:30616"/>
    </ligand>
</feature>
<name>A0A0W0WHW1_9GAMM</name>
<dbReference type="CDD" id="cd17932">
    <property type="entry name" value="DEXQc_UvrD"/>
    <property type="match status" value="1"/>
</dbReference>
<dbReference type="PANTHER" id="PTHR11070">
    <property type="entry name" value="UVRD / RECB / PCRA DNA HELICASE FAMILY MEMBER"/>
    <property type="match status" value="1"/>
</dbReference>
<dbReference type="Gene3D" id="1.10.486.10">
    <property type="entry name" value="PCRA, domain 4"/>
    <property type="match status" value="1"/>
</dbReference>
<organism evidence="17 18">
    <name type="scientific">Legionella maceachernii</name>
    <dbReference type="NCBI Taxonomy" id="466"/>
    <lineage>
        <taxon>Bacteria</taxon>
        <taxon>Pseudomonadati</taxon>
        <taxon>Pseudomonadota</taxon>
        <taxon>Gammaproteobacteria</taxon>
        <taxon>Legionellales</taxon>
        <taxon>Legionellaceae</taxon>
        <taxon>Legionella</taxon>
    </lineage>
</organism>
<evidence type="ECO:0000256" key="7">
    <source>
        <dbReference type="ARBA" id="ARBA00023125"/>
    </source>
</evidence>
<comment type="similarity">
    <text evidence="1">Belongs to the helicase family. UvrD subfamily.</text>
</comment>
<keyword evidence="7" id="KW-0238">DNA-binding</keyword>
<evidence type="ECO:0000256" key="12">
    <source>
        <dbReference type="ARBA" id="ARBA00034923"/>
    </source>
</evidence>
<dbReference type="GO" id="GO:0043138">
    <property type="term" value="F:3'-5' DNA helicase activity"/>
    <property type="evidence" value="ECO:0007669"/>
    <property type="project" value="UniProtKB-EC"/>
</dbReference>
<dbReference type="PROSITE" id="PS51198">
    <property type="entry name" value="UVRD_HELICASE_ATP_BIND"/>
    <property type="match status" value="1"/>
</dbReference>
<comment type="catalytic activity">
    <reaction evidence="13">
        <text>ATP + H2O = ADP + phosphate + H(+)</text>
        <dbReference type="Rhea" id="RHEA:13065"/>
        <dbReference type="ChEBI" id="CHEBI:15377"/>
        <dbReference type="ChEBI" id="CHEBI:15378"/>
        <dbReference type="ChEBI" id="CHEBI:30616"/>
        <dbReference type="ChEBI" id="CHEBI:43474"/>
        <dbReference type="ChEBI" id="CHEBI:456216"/>
        <dbReference type="EC" id="5.6.2.4"/>
    </reaction>
</comment>
<evidence type="ECO:0000256" key="4">
    <source>
        <dbReference type="ARBA" id="ARBA00022801"/>
    </source>
</evidence>
<feature type="domain" description="UvrD-like helicase ATP-binding" evidence="15">
    <location>
        <begin position="8"/>
        <end position="286"/>
    </location>
</feature>
<dbReference type="GO" id="GO:0005829">
    <property type="term" value="C:cytosol"/>
    <property type="evidence" value="ECO:0007669"/>
    <property type="project" value="TreeGrafter"/>
</dbReference>
<dbReference type="FunFam" id="3.40.50.300:FF:001201">
    <property type="entry name" value="ATP-dependent DNA helicase UvrD2"/>
    <property type="match status" value="1"/>
</dbReference>
<evidence type="ECO:0000256" key="5">
    <source>
        <dbReference type="ARBA" id="ARBA00022806"/>
    </source>
</evidence>
<dbReference type="InterPro" id="IPR014016">
    <property type="entry name" value="UvrD-like_ATP-bd"/>
</dbReference>
<evidence type="ECO:0000256" key="8">
    <source>
        <dbReference type="ARBA" id="ARBA00023204"/>
    </source>
</evidence>
<dbReference type="GO" id="GO:0016887">
    <property type="term" value="F:ATP hydrolysis activity"/>
    <property type="evidence" value="ECO:0007669"/>
    <property type="project" value="RHEA"/>
</dbReference>
<dbReference type="STRING" id="466.Lmac_0078"/>
<dbReference type="AlphaFoldDB" id="A0A0W0WHW1"/>
<dbReference type="EC" id="5.6.2.4" evidence="11"/>
<dbReference type="Proteomes" id="UP000054908">
    <property type="component" value="Unassembled WGS sequence"/>
</dbReference>
<evidence type="ECO:0000259" key="16">
    <source>
        <dbReference type="PROSITE" id="PS51217"/>
    </source>
</evidence>
<dbReference type="Pfam" id="PF00580">
    <property type="entry name" value="UvrD-helicase"/>
    <property type="match status" value="1"/>
</dbReference>
<protein>
    <recommendedName>
        <fullName evidence="11">DNA 3'-5' helicase</fullName>
        <ecNumber evidence="11">5.6.2.4</ecNumber>
    </recommendedName>
    <alternativeName>
        <fullName evidence="12">DNA 3'-5' helicase II</fullName>
    </alternativeName>
</protein>
<dbReference type="GO" id="GO:0009314">
    <property type="term" value="P:response to radiation"/>
    <property type="evidence" value="ECO:0007669"/>
    <property type="project" value="UniProtKB-ARBA"/>
</dbReference>
<dbReference type="CDD" id="cd18807">
    <property type="entry name" value="SF1_C_UvrD"/>
    <property type="match status" value="1"/>
</dbReference>
<accession>A0A0W0WHW1</accession>
<feature type="domain" description="UvrD-like helicase C-terminal" evidence="16">
    <location>
        <begin position="287"/>
        <end position="565"/>
    </location>
</feature>
<dbReference type="GO" id="GO:0005524">
    <property type="term" value="F:ATP binding"/>
    <property type="evidence" value="ECO:0007669"/>
    <property type="project" value="UniProtKB-UniRule"/>
</dbReference>
<dbReference type="FunFam" id="1.10.10.160:FF:000001">
    <property type="entry name" value="ATP-dependent DNA helicase"/>
    <property type="match status" value="1"/>
</dbReference>